<keyword evidence="2" id="KW-1185">Reference proteome</keyword>
<organism evidence="1 2">
    <name type="scientific">Lacibacter luteus</name>
    <dbReference type="NCBI Taxonomy" id="2508719"/>
    <lineage>
        <taxon>Bacteria</taxon>
        <taxon>Pseudomonadati</taxon>
        <taxon>Bacteroidota</taxon>
        <taxon>Chitinophagia</taxon>
        <taxon>Chitinophagales</taxon>
        <taxon>Chitinophagaceae</taxon>
        <taxon>Lacibacter</taxon>
    </lineage>
</organism>
<dbReference type="Proteomes" id="UP000290204">
    <property type="component" value="Unassembled WGS sequence"/>
</dbReference>
<accession>A0A4Q1CE19</accession>
<sequence length="140" mass="16591">MMIEDEIFGKLSLIEASQHEQSYLLGAKLFSPLNYEVEYNIYTVNKIVSKNQREFLIEIEKRYAVLKNQIEKFINSEIKKIDTKSKNYTLENDLKLCLISIPESIDLEVEWSIEYALNKDFAFFTVEFKDWEPFWLSISA</sequence>
<gene>
    <name evidence="1" type="ORF">ESA94_19445</name>
</gene>
<reference evidence="1 2" key="1">
    <citation type="submission" date="2019-01" db="EMBL/GenBank/DDBJ databases">
        <title>Lacibacter sp. strain TTM-7.</title>
        <authorList>
            <person name="Chen W.-M."/>
        </authorList>
    </citation>
    <scope>NUCLEOTIDE SEQUENCE [LARGE SCALE GENOMIC DNA]</scope>
    <source>
        <strain evidence="1 2">TTM-7</strain>
    </source>
</reference>
<comment type="caution">
    <text evidence="1">The sequence shown here is derived from an EMBL/GenBank/DDBJ whole genome shotgun (WGS) entry which is preliminary data.</text>
</comment>
<dbReference type="AlphaFoldDB" id="A0A4Q1CE19"/>
<dbReference type="RefSeq" id="WP_129132625.1">
    <property type="nucleotide sequence ID" value="NZ_SDHW01000008.1"/>
</dbReference>
<dbReference type="EMBL" id="SDHW01000008">
    <property type="protein sequence ID" value="RXK57702.1"/>
    <property type="molecule type" value="Genomic_DNA"/>
</dbReference>
<name>A0A4Q1CE19_9BACT</name>
<proteinExistence type="predicted"/>
<evidence type="ECO:0000313" key="1">
    <source>
        <dbReference type="EMBL" id="RXK57702.1"/>
    </source>
</evidence>
<evidence type="ECO:0000313" key="2">
    <source>
        <dbReference type="Proteomes" id="UP000290204"/>
    </source>
</evidence>
<evidence type="ECO:0008006" key="3">
    <source>
        <dbReference type="Google" id="ProtNLM"/>
    </source>
</evidence>
<protein>
    <recommendedName>
        <fullName evidence="3">DUF2262 domain-containing protein</fullName>
    </recommendedName>
</protein>